<dbReference type="GO" id="GO:0016788">
    <property type="term" value="F:hydrolase activity, acting on ester bonds"/>
    <property type="evidence" value="ECO:0007669"/>
    <property type="project" value="InterPro"/>
</dbReference>
<evidence type="ECO:0000259" key="5">
    <source>
        <dbReference type="Pfam" id="PF24827"/>
    </source>
</evidence>
<dbReference type="GO" id="GO:0005829">
    <property type="term" value="C:cytosol"/>
    <property type="evidence" value="ECO:0007669"/>
    <property type="project" value="TreeGrafter"/>
</dbReference>
<dbReference type="InterPro" id="IPR050178">
    <property type="entry name" value="AspA/AstE_fam"/>
</dbReference>
<sequence>MKTLEQVRATLTPYPIEVEFPDIRPWQEGNCGVDYVHSFDSGLAGPHVMVMALTHGNEVSGAIALDRLLKDEVRPVRGRLTLAFGNVAAYHAFDPDDIDATRYLDEDMNRVWLPSKLDGPEDSIELRRARELRPIVDTVDLLLDIHSMHEEAPPIMMCGAQTKGMDFAATLGVPRTVAADAGHPNGRRLRDYQDFADPLSQKNALLIETGQHFSQRSCEVAMDVTARFLVTTGVVEPADMANYISTSAPQAQRFLQVTEPVVARSMEFAFVEDFRGLELIGEAGSVLAWDGDQAVVTPYDDCVLVQPSLRHLGNGVTVVRLARVVER</sequence>
<dbReference type="InterPro" id="IPR055438">
    <property type="entry name" value="AstE_AspA_cat"/>
</dbReference>
<accession>A0A7X1G3N4</accession>
<evidence type="ECO:0000256" key="4">
    <source>
        <dbReference type="ARBA" id="ARBA00022833"/>
    </source>
</evidence>
<evidence type="ECO:0000313" key="6">
    <source>
        <dbReference type="EMBL" id="MBC2677239.1"/>
    </source>
</evidence>
<dbReference type="RefSeq" id="WP_185793316.1">
    <property type="nucleotide sequence ID" value="NZ_JACMYH010000001.1"/>
</dbReference>
<keyword evidence="4" id="KW-0862">Zinc</keyword>
<comment type="cofactor">
    <cofactor evidence="1">
        <name>Zn(2+)</name>
        <dbReference type="ChEBI" id="CHEBI:29105"/>
    </cofactor>
</comment>
<dbReference type="EMBL" id="JACMYH010000001">
    <property type="protein sequence ID" value="MBC2677239.1"/>
    <property type="molecule type" value="Genomic_DNA"/>
</dbReference>
<name>A0A7X1G3N4_9PSED</name>
<keyword evidence="7" id="KW-1185">Reference proteome</keyword>
<keyword evidence="2" id="KW-0479">Metal-binding</keyword>
<proteinExistence type="predicted"/>
<organism evidence="6 7">
    <name type="scientific">Pseudomonas baltica</name>
    <dbReference type="NCBI Taxonomy" id="2762576"/>
    <lineage>
        <taxon>Bacteria</taxon>
        <taxon>Pseudomonadati</taxon>
        <taxon>Pseudomonadota</taxon>
        <taxon>Gammaproteobacteria</taxon>
        <taxon>Pseudomonadales</taxon>
        <taxon>Pseudomonadaceae</taxon>
        <taxon>Pseudomonas</taxon>
    </lineage>
</organism>
<protein>
    <submittedName>
        <fullName evidence="6">Succinylglutamate desuccinylase/aspartoacylase family protein</fullName>
    </submittedName>
</protein>
<dbReference type="SUPFAM" id="SSF53187">
    <property type="entry name" value="Zn-dependent exopeptidases"/>
    <property type="match status" value="1"/>
</dbReference>
<evidence type="ECO:0000256" key="3">
    <source>
        <dbReference type="ARBA" id="ARBA00022801"/>
    </source>
</evidence>
<dbReference type="CDD" id="cd06910">
    <property type="entry name" value="M14_ASTE_ASPA-like"/>
    <property type="match status" value="1"/>
</dbReference>
<feature type="domain" description="Succinylglutamate desuccinylase/Aspartoacylase catalytic" evidence="5">
    <location>
        <begin position="44"/>
        <end position="226"/>
    </location>
</feature>
<keyword evidence="3" id="KW-0378">Hydrolase</keyword>
<comment type="caution">
    <text evidence="6">The sequence shown here is derived from an EMBL/GenBank/DDBJ whole genome shotgun (WGS) entry which is preliminary data.</text>
</comment>
<dbReference type="AlphaFoldDB" id="A0A7X1G3N4"/>
<evidence type="ECO:0000313" key="7">
    <source>
        <dbReference type="Proteomes" id="UP000546173"/>
    </source>
</evidence>
<evidence type="ECO:0000256" key="2">
    <source>
        <dbReference type="ARBA" id="ARBA00022723"/>
    </source>
</evidence>
<dbReference type="PANTHER" id="PTHR15162:SF7">
    <property type="entry name" value="SUCCINYLGLUTAMATE DESUCCINYLASE"/>
    <property type="match status" value="1"/>
</dbReference>
<dbReference type="GO" id="GO:0046872">
    <property type="term" value="F:metal ion binding"/>
    <property type="evidence" value="ECO:0007669"/>
    <property type="project" value="UniProtKB-KW"/>
</dbReference>
<dbReference type="Pfam" id="PF24827">
    <property type="entry name" value="AstE_AspA_cat"/>
    <property type="match status" value="1"/>
</dbReference>
<gene>
    <name evidence="6" type="ORF">H7993_02445</name>
</gene>
<evidence type="ECO:0000256" key="1">
    <source>
        <dbReference type="ARBA" id="ARBA00001947"/>
    </source>
</evidence>
<reference evidence="6 7" key="1">
    <citation type="submission" date="2020-08" db="EMBL/GenBank/DDBJ databases">
        <title>Pseudomonas sp. nov.</title>
        <authorList>
            <person name="Gieschler S."/>
            <person name="Fiedler G."/>
            <person name="Brinks E."/>
            <person name="Boehnlein C."/>
            <person name="Franz C.M.A.P."/>
            <person name="Kabisch J."/>
        </authorList>
    </citation>
    <scope>NUCLEOTIDE SEQUENCE [LARGE SCALE GENOMIC DNA]</scope>
    <source>
        <strain evidence="6 7">MBT-2</strain>
    </source>
</reference>
<dbReference type="PANTHER" id="PTHR15162">
    <property type="entry name" value="ASPARTOACYLASE"/>
    <property type="match status" value="1"/>
</dbReference>
<dbReference type="Gene3D" id="3.40.630.10">
    <property type="entry name" value="Zn peptidases"/>
    <property type="match status" value="1"/>
</dbReference>
<dbReference type="Proteomes" id="UP000546173">
    <property type="component" value="Unassembled WGS sequence"/>
</dbReference>